<feature type="repeat" description="TPR" evidence="1">
    <location>
        <begin position="567"/>
        <end position="600"/>
    </location>
</feature>
<name>A0A0C1QKJ5_9RICK</name>
<dbReference type="Pfam" id="PF13374">
    <property type="entry name" value="TPR_10"/>
    <property type="match status" value="1"/>
</dbReference>
<dbReference type="PANTHER" id="PTHR19959">
    <property type="entry name" value="KINESIN LIGHT CHAIN"/>
    <property type="match status" value="1"/>
</dbReference>
<proteinExistence type="predicted"/>
<dbReference type="Proteomes" id="UP000031258">
    <property type="component" value="Unassembled WGS sequence"/>
</dbReference>
<feature type="domain" description="Protein-PII uridylyltransferase N-terminal" evidence="2">
    <location>
        <begin position="63"/>
        <end position="149"/>
    </location>
</feature>
<dbReference type="PANTHER" id="PTHR19959:SF119">
    <property type="entry name" value="FUNGAL LIPASE-LIKE DOMAIN-CONTAINING PROTEIN"/>
    <property type="match status" value="1"/>
</dbReference>
<evidence type="ECO:0000256" key="1">
    <source>
        <dbReference type="PROSITE-ProRule" id="PRU00339"/>
    </source>
</evidence>
<dbReference type="InterPro" id="IPR043519">
    <property type="entry name" value="NT_sf"/>
</dbReference>
<dbReference type="STRING" id="86105.NF27_GY00050"/>
<dbReference type="InterPro" id="IPR005105">
    <property type="entry name" value="GlnD_Uridyltrans_N"/>
</dbReference>
<evidence type="ECO:0000313" key="4">
    <source>
        <dbReference type="Proteomes" id="UP000031258"/>
    </source>
</evidence>
<dbReference type="InterPro" id="IPR011990">
    <property type="entry name" value="TPR-like_helical_dom_sf"/>
</dbReference>
<dbReference type="AlphaFoldDB" id="A0A0C1QKJ5"/>
<dbReference type="EMBL" id="JSWE01000170">
    <property type="protein sequence ID" value="KIE04658.1"/>
    <property type="molecule type" value="Genomic_DNA"/>
</dbReference>
<dbReference type="PROSITE" id="PS50005">
    <property type="entry name" value="TPR"/>
    <property type="match status" value="2"/>
</dbReference>
<reference evidence="3 4" key="1">
    <citation type="submission" date="2014-11" db="EMBL/GenBank/DDBJ databases">
        <title>A Rickettsiales Symbiont of Amoebae With Ancient Features.</title>
        <authorList>
            <person name="Schulz F."/>
            <person name="Martijn J."/>
            <person name="Wascher F."/>
            <person name="Kostanjsek R."/>
            <person name="Ettema T.J."/>
            <person name="Horn M."/>
        </authorList>
    </citation>
    <scope>NUCLEOTIDE SEQUENCE [LARGE SCALE GENOMIC DNA]</scope>
    <source>
        <strain evidence="3 4">UWC36</strain>
    </source>
</reference>
<gene>
    <name evidence="3" type="ORF">NF27_GY00050</name>
</gene>
<dbReference type="Pfam" id="PF03445">
    <property type="entry name" value="DUF294"/>
    <property type="match status" value="1"/>
</dbReference>
<evidence type="ECO:0000259" key="2">
    <source>
        <dbReference type="Pfam" id="PF03445"/>
    </source>
</evidence>
<organism evidence="3 4">
    <name type="scientific">Candidatus Jidaibacter acanthamoebae</name>
    <dbReference type="NCBI Taxonomy" id="86105"/>
    <lineage>
        <taxon>Bacteria</taxon>
        <taxon>Pseudomonadati</taxon>
        <taxon>Pseudomonadota</taxon>
        <taxon>Alphaproteobacteria</taxon>
        <taxon>Rickettsiales</taxon>
        <taxon>Candidatus Midichloriaceae</taxon>
        <taxon>Candidatus Jidaibacter</taxon>
    </lineage>
</organism>
<protein>
    <recommendedName>
        <fullName evidence="2">Protein-PII uridylyltransferase N-terminal domain-containing protein</fullName>
    </recommendedName>
</protein>
<keyword evidence="4" id="KW-1185">Reference proteome</keyword>
<keyword evidence="1" id="KW-0802">TPR repeat</keyword>
<evidence type="ECO:0000313" key="3">
    <source>
        <dbReference type="EMBL" id="KIE04658.1"/>
    </source>
</evidence>
<dbReference type="SUPFAM" id="SSF48452">
    <property type="entry name" value="TPR-like"/>
    <property type="match status" value="2"/>
</dbReference>
<dbReference type="GO" id="GO:0008773">
    <property type="term" value="F:[protein-PII] uridylyltransferase activity"/>
    <property type="evidence" value="ECO:0007669"/>
    <property type="project" value="InterPro"/>
</dbReference>
<sequence length="808" mass="93948">MPLTQVINISQSNYTFKETLSNIRNQARRKLSLQQVYLSQLKKQQKNDLETKEEIEQILGSKRLLTQQIYQDINTQIKILLINLIEESKQNLGKPPCKYAIMGLGSLARDEATPYSDIEFAILIEDITPILNIKNKEYFRILTKLLHLKVLNFGETTPDIHNIPFLKGIKCSIPMGFSFDGRANKGCKTPLGNYHISYLENNEKYELIATPKEMVRFQEDYWFNIDPHLPTILTTTVLIDGDDFLFNEYMINLKYILDRQVKEPTYFAQVKLREKRAIEVLLQDISRFEPNLAKEIKNVGRVYNIKYELYRLPIVVLSGLTLYFNLTANNSWDRIKEAVDRKHITIESASKLLEILDLITTIRLAAYLKYGQQNEELIVQNFSYLPNDNRFYISSKELYKIYAVLFPLNIVIRTMCRIWIEEKKISSFTLNIIPNNNLTKGQICYKLLSYTQATKFFKLVLNEKLLSTEEILNLPNNIVCTAIYSKLTQVYYMREKYNKAEKYCNFILGVNKGRIEYSALIETALALNRLGMIYYSKYEYNNAVEKFNEALKIYEAIYNKQNYGDTIAVLNNLGIVLGNLGEYNKALNYLNQALKECTSLCGNNHSKTAFILNNIGEVYIELKDYKISFLYLQRALEIGKMIHGDNHQFIAPIFNNLAIVYNSLFDYKAGIQNLINAFEIQKRSLFPSHTYKIILNNLDVISQEYSLQNTLLNNDSILECQSLLQAYNTLREVFNPVVSTTILSKSEELKSIGIMLCEFEGNMKQCSVVFPKYKHLKNQHDLPVEQQYYITKVINNKSFQNEIPIHKY</sequence>
<dbReference type="InterPro" id="IPR019734">
    <property type="entry name" value="TPR_rpt"/>
</dbReference>
<dbReference type="Gene3D" id="1.25.40.10">
    <property type="entry name" value="Tetratricopeptide repeat domain"/>
    <property type="match status" value="1"/>
</dbReference>
<comment type="caution">
    <text evidence="3">The sequence shown here is derived from an EMBL/GenBank/DDBJ whole genome shotgun (WGS) entry which is preliminary data.</text>
</comment>
<dbReference type="SUPFAM" id="SSF81301">
    <property type="entry name" value="Nucleotidyltransferase"/>
    <property type="match status" value="1"/>
</dbReference>
<accession>A0A0C1QKJ5</accession>
<feature type="repeat" description="TPR" evidence="1">
    <location>
        <begin position="524"/>
        <end position="557"/>
    </location>
</feature>
<dbReference type="SMART" id="SM00028">
    <property type="entry name" value="TPR"/>
    <property type="match status" value="5"/>
</dbReference>
<dbReference type="Pfam" id="PF13424">
    <property type="entry name" value="TPR_12"/>
    <property type="match status" value="1"/>
</dbReference>